<protein>
    <recommendedName>
        <fullName evidence="2">Galectin</fullName>
    </recommendedName>
</protein>
<evidence type="ECO:0000313" key="4">
    <source>
        <dbReference type="EMBL" id="PIO30421.1"/>
    </source>
</evidence>
<dbReference type="GO" id="GO:0030246">
    <property type="term" value="F:carbohydrate binding"/>
    <property type="evidence" value="ECO:0007669"/>
    <property type="project" value="UniProtKB-UniRule"/>
</dbReference>
<keyword evidence="5" id="KW-1185">Reference proteome</keyword>
<dbReference type="AlphaFoldDB" id="A0A2G9RT59"/>
<accession>A0A2G9RT59</accession>
<sequence length="74" mass="8554">MNSMKENFRGTELKESFFPFQMGSEMKICFTFEKDKIFIQLPAGSPLSFPVRFPITDITYVSVEGLTTKYITLE</sequence>
<dbReference type="Pfam" id="PF00337">
    <property type="entry name" value="Gal-bind_lectin"/>
    <property type="match status" value="1"/>
</dbReference>
<dbReference type="InterPro" id="IPR001079">
    <property type="entry name" value="Galectin_CRD"/>
</dbReference>
<gene>
    <name evidence="4" type="ORF">AB205_0097400</name>
</gene>
<feature type="domain" description="Galectin" evidence="3">
    <location>
        <begin position="1"/>
        <end position="74"/>
    </location>
</feature>
<dbReference type="Gene3D" id="2.60.120.200">
    <property type="match status" value="1"/>
</dbReference>
<keyword evidence="1 2" id="KW-0430">Lectin</keyword>
<evidence type="ECO:0000256" key="1">
    <source>
        <dbReference type="ARBA" id="ARBA00022734"/>
    </source>
</evidence>
<evidence type="ECO:0000256" key="2">
    <source>
        <dbReference type="RuleBase" id="RU102079"/>
    </source>
</evidence>
<dbReference type="SUPFAM" id="SSF49899">
    <property type="entry name" value="Concanavalin A-like lectins/glucanases"/>
    <property type="match status" value="1"/>
</dbReference>
<dbReference type="EMBL" id="KV937478">
    <property type="protein sequence ID" value="PIO30421.1"/>
    <property type="molecule type" value="Genomic_DNA"/>
</dbReference>
<evidence type="ECO:0000313" key="5">
    <source>
        <dbReference type="Proteomes" id="UP000228934"/>
    </source>
</evidence>
<dbReference type="Proteomes" id="UP000228934">
    <property type="component" value="Unassembled WGS sequence"/>
</dbReference>
<dbReference type="PROSITE" id="PS51304">
    <property type="entry name" value="GALECTIN"/>
    <property type="match status" value="1"/>
</dbReference>
<dbReference type="InterPro" id="IPR013320">
    <property type="entry name" value="ConA-like_dom_sf"/>
</dbReference>
<evidence type="ECO:0000259" key="3">
    <source>
        <dbReference type="PROSITE" id="PS51304"/>
    </source>
</evidence>
<proteinExistence type="predicted"/>
<reference evidence="5" key="1">
    <citation type="journal article" date="2017" name="Nat. Commun.">
        <title>The North American bullfrog draft genome provides insight into hormonal regulation of long noncoding RNA.</title>
        <authorList>
            <person name="Hammond S.A."/>
            <person name="Warren R.L."/>
            <person name="Vandervalk B.P."/>
            <person name="Kucuk E."/>
            <person name="Khan H."/>
            <person name="Gibb E.A."/>
            <person name="Pandoh P."/>
            <person name="Kirk H."/>
            <person name="Zhao Y."/>
            <person name="Jones M."/>
            <person name="Mungall A.J."/>
            <person name="Coope R."/>
            <person name="Pleasance S."/>
            <person name="Moore R.A."/>
            <person name="Holt R.A."/>
            <person name="Round J.M."/>
            <person name="Ohora S."/>
            <person name="Walle B.V."/>
            <person name="Veldhoen N."/>
            <person name="Helbing C.C."/>
            <person name="Birol I."/>
        </authorList>
    </citation>
    <scope>NUCLEOTIDE SEQUENCE [LARGE SCALE GENOMIC DNA]</scope>
</reference>
<dbReference type="OrthoDB" id="8443340at2759"/>
<name>A0A2G9RT59_AQUCT</name>
<organism evidence="4 5">
    <name type="scientific">Aquarana catesbeiana</name>
    <name type="common">American bullfrog</name>
    <name type="synonym">Rana catesbeiana</name>
    <dbReference type="NCBI Taxonomy" id="8400"/>
    <lineage>
        <taxon>Eukaryota</taxon>
        <taxon>Metazoa</taxon>
        <taxon>Chordata</taxon>
        <taxon>Craniata</taxon>
        <taxon>Vertebrata</taxon>
        <taxon>Euteleostomi</taxon>
        <taxon>Amphibia</taxon>
        <taxon>Batrachia</taxon>
        <taxon>Anura</taxon>
        <taxon>Neobatrachia</taxon>
        <taxon>Ranoidea</taxon>
        <taxon>Ranidae</taxon>
        <taxon>Aquarana</taxon>
    </lineage>
</organism>